<gene>
    <name evidence="4" type="ORF">JOF45_002421</name>
</gene>
<evidence type="ECO:0000256" key="2">
    <source>
        <dbReference type="SAM" id="Phobius"/>
    </source>
</evidence>
<dbReference type="RefSeq" id="WP_210050613.1">
    <property type="nucleotide sequence ID" value="NZ_JAGINX010000001.1"/>
</dbReference>
<reference evidence="4 5" key="1">
    <citation type="submission" date="2021-03" db="EMBL/GenBank/DDBJ databases">
        <title>Sequencing the genomes of 1000 actinobacteria strains.</title>
        <authorList>
            <person name="Klenk H.-P."/>
        </authorList>
    </citation>
    <scope>NUCLEOTIDE SEQUENCE [LARGE SCALE GENOMIC DNA]</scope>
    <source>
        <strain evidence="4 5">DSM 12544</strain>
    </source>
</reference>
<dbReference type="SUPFAM" id="SSF81995">
    <property type="entry name" value="beta-sandwich domain of Sec23/24"/>
    <property type="match status" value="1"/>
</dbReference>
<keyword evidence="5" id="KW-1185">Reference proteome</keyword>
<feature type="transmembrane region" description="Helical" evidence="2">
    <location>
        <begin position="289"/>
        <end position="309"/>
    </location>
</feature>
<dbReference type="Proteomes" id="UP001519331">
    <property type="component" value="Unassembled WGS sequence"/>
</dbReference>
<feature type="transmembrane region" description="Helical" evidence="2">
    <location>
        <begin position="191"/>
        <end position="211"/>
    </location>
</feature>
<feature type="transmembrane region" description="Helical" evidence="2">
    <location>
        <begin position="121"/>
        <end position="144"/>
    </location>
</feature>
<dbReference type="Pfam" id="PF02517">
    <property type="entry name" value="Rce1-like"/>
    <property type="match status" value="1"/>
</dbReference>
<feature type="transmembrane region" description="Helical" evidence="2">
    <location>
        <begin position="232"/>
        <end position="255"/>
    </location>
</feature>
<dbReference type="GO" id="GO:0006508">
    <property type="term" value="P:proteolysis"/>
    <property type="evidence" value="ECO:0007669"/>
    <property type="project" value="UniProtKB-KW"/>
</dbReference>
<name>A0ABS4T4N2_9MICC</name>
<sequence>MTHPEQNPYGYPPQQPGQAGDSGQQLGQPGPSFQPPGPSPEQFQPGYPGQAPQQYQPYPQPPRKRQLDADPGRFTWWDAGATLLYILGFMTGLISLLIYVLPGVSDLLTSGVQEDLNLAAFLGNAISYGILGTVAIVLSFGALVRSIRTFSYLWWLKLLLIPVIWVGILVFNAALVLILGEEPQTSQNQEGIVEMLGVVPFLAAFVVIGLLGPYVEEYFFRHLLIGKLSRHVNIWICAAISVVSFPLLHFLPALVGAADDLTLVAVLPYLTMGLAFTLAYILTGRSLIYAWLLHAFNNTMSLLVTYYVMPWAEDMEEQLDQLEQAGHILRVVLVGA</sequence>
<proteinExistence type="predicted"/>
<protein>
    <submittedName>
        <fullName evidence="4">Membrane protease YdiL (CAAX protease family)</fullName>
    </submittedName>
</protein>
<evidence type="ECO:0000256" key="1">
    <source>
        <dbReference type="SAM" id="MobiDB-lite"/>
    </source>
</evidence>
<evidence type="ECO:0000313" key="4">
    <source>
        <dbReference type="EMBL" id="MBP2319402.1"/>
    </source>
</evidence>
<evidence type="ECO:0000259" key="3">
    <source>
        <dbReference type="Pfam" id="PF02517"/>
    </source>
</evidence>
<dbReference type="InterPro" id="IPR052710">
    <property type="entry name" value="CAAX_protease"/>
</dbReference>
<dbReference type="EMBL" id="JAGINX010000001">
    <property type="protein sequence ID" value="MBP2319402.1"/>
    <property type="molecule type" value="Genomic_DNA"/>
</dbReference>
<organism evidence="4 5">
    <name type="scientific">Nesterenkonia lacusekhoensis</name>
    <dbReference type="NCBI Taxonomy" id="150832"/>
    <lineage>
        <taxon>Bacteria</taxon>
        <taxon>Bacillati</taxon>
        <taxon>Actinomycetota</taxon>
        <taxon>Actinomycetes</taxon>
        <taxon>Micrococcales</taxon>
        <taxon>Micrococcaceae</taxon>
        <taxon>Nesterenkonia</taxon>
    </lineage>
</organism>
<feature type="transmembrane region" description="Helical" evidence="2">
    <location>
        <begin position="261"/>
        <end position="282"/>
    </location>
</feature>
<accession>A0ABS4T4N2</accession>
<keyword evidence="2" id="KW-0472">Membrane</keyword>
<feature type="domain" description="CAAX prenyl protease 2/Lysostaphin resistance protein A-like" evidence="3">
    <location>
        <begin position="201"/>
        <end position="300"/>
    </location>
</feature>
<evidence type="ECO:0000313" key="5">
    <source>
        <dbReference type="Proteomes" id="UP001519331"/>
    </source>
</evidence>
<feature type="region of interest" description="Disordered" evidence="1">
    <location>
        <begin position="1"/>
        <end position="66"/>
    </location>
</feature>
<keyword evidence="2" id="KW-1133">Transmembrane helix</keyword>
<feature type="compositionally biased region" description="Low complexity" evidence="1">
    <location>
        <begin position="16"/>
        <end position="31"/>
    </location>
</feature>
<comment type="caution">
    <text evidence="4">The sequence shown here is derived from an EMBL/GenBank/DDBJ whole genome shotgun (WGS) entry which is preliminary data.</text>
</comment>
<dbReference type="InterPro" id="IPR003675">
    <property type="entry name" value="Rce1/LyrA-like_dom"/>
</dbReference>
<feature type="transmembrane region" description="Helical" evidence="2">
    <location>
        <begin position="156"/>
        <end position="179"/>
    </location>
</feature>
<dbReference type="PANTHER" id="PTHR36435:SF1">
    <property type="entry name" value="CAAX AMINO TERMINAL PROTEASE FAMILY PROTEIN"/>
    <property type="match status" value="1"/>
</dbReference>
<keyword evidence="4" id="KW-0645">Protease</keyword>
<keyword evidence="4" id="KW-0378">Hydrolase</keyword>
<dbReference type="PANTHER" id="PTHR36435">
    <property type="entry name" value="SLR1288 PROTEIN"/>
    <property type="match status" value="1"/>
</dbReference>
<dbReference type="GO" id="GO:0008233">
    <property type="term" value="F:peptidase activity"/>
    <property type="evidence" value="ECO:0007669"/>
    <property type="project" value="UniProtKB-KW"/>
</dbReference>
<feature type="transmembrane region" description="Helical" evidence="2">
    <location>
        <begin position="83"/>
        <end position="101"/>
    </location>
</feature>
<keyword evidence="2" id="KW-0812">Transmembrane</keyword>
<feature type="compositionally biased region" description="Low complexity" evidence="1">
    <location>
        <begin position="40"/>
        <end position="57"/>
    </location>
</feature>